<accession>A0AAV8XCV9</accession>
<evidence type="ECO:0000256" key="1">
    <source>
        <dbReference type="SAM" id="Phobius"/>
    </source>
</evidence>
<dbReference type="Gene3D" id="3.30.420.10">
    <property type="entry name" value="Ribonuclease H-like superfamily/Ribonuclease H"/>
    <property type="match status" value="1"/>
</dbReference>
<keyword evidence="1" id="KW-1133">Transmembrane helix</keyword>
<dbReference type="EMBL" id="JAPWTK010000764">
    <property type="protein sequence ID" value="KAJ8936265.1"/>
    <property type="molecule type" value="Genomic_DNA"/>
</dbReference>
<name>A0AAV8XCV9_9CUCU</name>
<keyword evidence="1" id="KW-0472">Membrane</keyword>
<keyword evidence="1" id="KW-0812">Transmembrane</keyword>
<dbReference type="InterPro" id="IPR036397">
    <property type="entry name" value="RNaseH_sf"/>
</dbReference>
<organism evidence="2 3">
    <name type="scientific">Aromia moschata</name>
    <dbReference type="NCBI Taxonomy" id="1265417"/>
    <lineage>
        <taxon>Eukaryota</taxon>
        <taxon>Metazoa</taxon>
        <taxon>Ecdysozoa</taxon>
        <taxon>Arthropoda</taxon>
        <taxon>Hexapoda</taxon>
        <taxon>Insecta</taxon>
        <taxon>Pterygota</taxon>
        <taxon>Neoptera</taxon>
        <taxon>Endopterygota</taxon>
        <taxon>Coleoptera</taxon>
        <taxon>Polyphaga</taxon>
        <taxon>Cucujiformia</taxon>
        <taxon>Chrysomeloidea</taxon>
        <taxon>Cerambycidae</taxon>
        <taxon>Cerambycinae</taxon>
        <taxon>Callichromatini</taxon>
        <taxon>Aromia</taxon>
    </lineage>
</organism>
<keyword evidence="3" id="KW-1185">Reference proteome</keyword>
<dbReference type="AlphaFoldDB" id="A0AAV8XCV9"/>
<evidence type="ECO:0008006" key="4">
    <source>
        <dbReference type="Google" id="ProtNLM"/>
    </source>
</evidence>
<comment type="caution">
    <text evidence="2">The sequence shown here is derived from an EMBL/GenBank/DDBJ whole genome shotgun (WGS) entry which is preliminary data.</text>
</comment>
<reference evidence="2" key="1">
    <citation type="journal article" date="2023" name="Insect Mol. Biol.">
        <title>Genome sequencing provides insights into the evolution of gene families encoding plant cell wall-degrading enzymes in longhorned beetles.</title>
        <authorList>
            <person name="Shin N.R."/>
            <person name="Okamura Y."/>
            <person name="Kirsch R."/>
            <person name="Pauchet Y."/>
        </authorList>
    </citation>
    <scope>NUCLEOTIDE SEQUENCE</scope>
    <source>
        <strain evidence="2">AMC_N1</strain>
    </source>
</reference>
<dbReference type="PANTHER" id="PTHR47326">
    <property type="entry name" value="TRANSPOSABLE ELEMENT TC3 TRANSPOSASE-LIKE PROTEIN"/>
    <property type="match status" value="1"/>
</dbReference>
<sequence length="192" mass="21744">MCCGRTKAVLLVTVSPIEKMNNFGLLKIHILSIRLITKDTSELTFGVVLLMGILISPYFYEGILHSERYLQFLQEQLPVLLENVTLQLRANMCFQHDGAPPHKARIVQQYLNETYGKNWVGINGPIPWAPKSPDLTPLDFLWGKSVNFEKSGVLWRLGCIADQPGSNAARRHVTAFHSFRDVSRTSYWTSLA</sequence>
<evidence type="ECO:0000313" key="3">
    <source>
        <dbReference type="Proteomes" id="UP001162162"/>
    </source>
</evidence>
<evidence type="ECO:0000313" key="2">
    <source>
        <dbReference type="EMBL" id="KAJ8936265.1"/>
    </source>
</evidence>
<proteinExistence type="predicted"/>
<gene>
    <name evidence="2" type="ORF">NQ318_019752</name>
</gene>
<dbReference type="PANTHER" id="PTHR47326:SF1">
    <property type="entry name" value="HTH PSQ-TYPE DOMAIN-CONTAINING PROTEIN"/>
    <property type="match status" value="1"/>
</dbReference>
<dbReference type="Proteomes" id="UP001162162">
    <property type="component" value="Unassembled WGS sequence"/>
</dbReference>
<feature type="transmembrane region" description="Helical" evidence="1">
    <location>
        <begin position="43"/>
        <end position="60"/>
    </location>
</feature>
<dbReference type="GO" id="GO:0003676">
    <property type="term" value="F:nucleic acid binding"/>
    <property type="evidence" value="ECO:0007669"/>
    <property type="project" value="InterPro"/>
</dbReference>
<protein>
    <recommendedName>
        <fullName evidence="4">Tc1-like transposase DDE domain-containing protein</fullName>
    </recommendedName>
</protein>